<name>U3CJI1_9VIBR</name>
<reference evidence="5 6" key="1">
    <citation type="submission" date="2013-09" db="EMBL/GenBank/DDBJ databases">
        <title>Whole genome shotgun sequence of Vibrio ezurae NBRC 102218.</title>
        <authorList>
            <person name="Yoshida I."/>
            <person name="Hosoyama A."/>
            <person name="Numata M."/>
            <person name="Hashimoto M."/>
            <person name="Hosoyama Y."/>
            <person name="Tsuchikane K."/>
            <person name="Noguchi M."/>
            <person name="Hirakata S."/>
            <person name="Ichikawa N."/>
            <person name="Ohji S."/>
            <person name="Yamazoe A."/>
            <person name="Fujita N."/>
        </authorList>
    </citation>
    <scope>NUCLEOTIDE SEQUENCE [LARGE SCALE GENOMIC DNA]</scope>
    <source>
        <strain evidence="5 6">NBRC 102218</strain>
    </source>
</reference>
<evidence type="ECO:0000313" key="6">
    <source>
        <dbReference type="Proteomes" id="UP000016562"/>
    </source>
</evidence>
<keyword evidence="1 4" id="KW-1003">Cell membrane</keyword>
<comment type="caution">
    <text evidence="5">The sequence shown here is derived from an EMBL/GenBank/DDBJ whole genome shotgun (WGS) entry which is preliminary data.</text>
</comment>
<dbReference type="InterPro" id="IPR009948">
    <property type="entry name" value="Syd"/>
</dbReference>
<dbReference type="Pfam" id="PF07348">
    <property type="entry name" value="Syd"/>
    <property type="match status" value="1"/>
</dbReference>
<dbReference type="InterPro" id="IPR038228">
    <property type="entry name" value="Syd_sf"/>
</dbReference>
<dbReference type="GO" id="GO:0009898">
    <property type="term" value="C:cytoplasmic side of plasma membrane"/>
    <property type="evidence" value="ECO:0007669"/>
    <property type="project" value="InterPro"/>
</dbReference>
<gene>
    <name evidence="4 5" type="primary">syd</name>
    <name evidence="5" type="ORF">VEZ01S_01_01370</name>
</gene>
<organism evidence="5 6">
    <name type="scientific">Vibrio ezurae NBRC 102218</name>
    <dbReference type="NCBI Taxonomy" id="1219080"/>
    <lineage>
        <taxon>Bacteria</taxon>
        <taxon>Pseudomonadati</taxon>
        <taxon>Pseudomonadota</taxon>
        <taxon>Gammaproteobacteria</taxon>
        <taxon>Vibrionales</taxon>
        <taxon>Vibrionaceae</taxon>
        <taxon>Vibrio</taxon>
    </lineage>
</organism>
<comment type="similarity">
    <text evidence="4">Belongs to the Syd family.</text>
</comment>
<protein>
    <recommendedName>
        <fullName evidence="4">Protein Syd</fullName>
    </recommendedName>
</protein>
<dbReference type="STRING" id="1219080.VEZ01S_01_01370"/>
<evidence type="ECO:0000256" key="3">
    <source>
        <dbReference type="ARBA" id="ARBA00023136"/>
    </source>
</evidence>
<evidence type="ECO:0000256" key="2">
    <source>
        <dbReference type="ARBA" id="ARBA00022519"/>
    </source>
</evidence>
<dbReference type="EMBL" id="BATM01000001">
    <property type="protein sequence ID" value="GAD78358.1"/>
    <property type="molecule type" value="Genomic_DNA"/>
</dbReference>
<keyword evidence="6" id="KW-1185">Reference proteome</keyword>
<evidence type="ECO:0000313" key="5">
    <source>
        <dbReference type="EMBL" id="GAD78358.1"/>
    </source>
</evidence>
<dbReference type="eggNOG" id="ENOG502ZCMR">
    <property type="taxonomic scope" value="Bacteria"/>
</dbReference>
<keyword evidence="2 4" id="KW-0997">Cell inner membrane</keyword>
<proteinExistence type="inferred from homology"/>
<dbReference type="Gene3D" id="3.40.1580.20">
    <property type="entry name" value="Syd protein"/>
    <property type="match status" value="1"/>
</dbReference>
<sequence length="203" mass="22475">MLGILLNRYLDVINGTLVGLLMSNSIASSLSSIHQQYLKTFEQEHGTLPASAELVGVASPCIEETKAGEVVYWKPVQRDPQADLSNVEQGIELLLHPSIAEFYGSYYSADLEMSWKGKPLTLLQVWSDEDYVRLQENILGHLVTQRRLKIKPTIFIAAIDSDLDVISICNLSGNVVLETLGTSKREVLADNLVEFLSALDVEV</sequence>
<dbReference type="CDD" id="cd16323">
    <property type="entry name" value="Syd"/>
    <property type="match status" value="1"/>
</dbReference>
<evidence type="ECO:0000256" key="1">
    <source>
        <dbReference type="ARBA" id="ARBA00022475"/>
    </source>
</evidence>
<dbReference type="Proteomes" id="UP000016562">
    <property type="component" value="Unassembled WGS sequence"/>
</dbReference>
<evidence type="ECO:0000256" key="4">
    <source>
        <dbReference type="HAMAP-Rule" id="MF_01104"/>
    </source>
</evidence>
<dbReference type="HAMAP" id="MF_01104">
    <property type="entry name" value="Syd"/>
    <property type="match status" value="1"/>
</dbReference>
<accession>U3CJI1</accession>
<dbReference type="NCBIfam" id="NF003439">
    <property type="entry name" value="PRK04968.1"/>
    <property type="match status" value="1"/>
</dbReference>
<comment type="function">
    <text evidence="4">Interacts with the SecY protein in vivo. May bind preferentially to an uncomplexed state of SecY, thus functioning either as a chelating agent for excess SecY in the cell or as a regulatory factor that negatively controls the translocase function.</text>
</comment>
<keyword evidence="3 4" id="KW-0472">Membrane</keyword>
<comment type="subcellular location">
    <subcellularLocation>
        <location evidence="4">Cell inner membrane</location>
        <topology evidence="4">Peripheral membrane protein</topology>
        <orientation evidence="4">Cytoplasmic side</orientation>
    </subcellularLocation>
    <text evidence="4">Loosely associated with the cytoplasmic side of the inner membrane, probably via SecY.</text>
</comment>
<dbReference type="AlphaFoldDB" id="U3CJI1"/>